<dbReference type="REBASE" id="21123">
    <property type="entry name" value="S.McoHRCORF4100P"/>
</dbReference>
<dbReference type="InterPro" id="IPR044946">
    <property type="entry name" value="Restrct_endonuc_typeI_TRD_sf"/>
</dbReference>
<evidence type="ECO:0000256" key="2">
    <source>
        <dbReference type="ARBA" id="ARBA00022747"/>
    </source>
</evidence>
<protein>
    <submittedName>
        <fullName evidence="5">Type-1 restriction enzyme MjaXP specificity protein</fullName>
    </submittedName>
</protein>
<sequence length="415" mass="47290">MNEWKKVKISEIGKVVTGKTPKTSNSSFYGGKTPFFTPSDDWSTKYIKNTNKYLTEDGKNSVKGSIIPKNAICVSCIGSIGKVAMTSSETVTNQQINSIIVNETKYDIDFIYYAMLELGKVLNLHSGSSTVVPIISKNTFSEYKLACPKLDEQKKISNVLSIIDKKIEINRQINDNLEKQTKLLYDYWFTQFDFPDENGNPYKSSGGEMVFNEELKRYIPKGWSIETLANNTISRIIKPGVNIFKEKTYFATADINNKEISSGNKVLYQNRESRANMQPIKSSVWFAKMKNSVKHLFITDNMDFMINEGILSTGFCGLECEKNSFEYISSFINSSYFEMAKDILSHGATQESVNNNDLNFINILIPDRRTLLNFHKITKPIYEQITENICSNRKITELRDYLLPLLLNGQVTIED</sequence>
<dbReference type="Gene3D" id="1.10.287.1120">
    <property type="entry name" value="Bipartite methylase S protein"/>
    <property type="match status" value="1"/>
</dbReference>
<dbReference type="CDD" id="cd17516">
    <property type="entry name" value="RMtype1_S_HinAWORF1578P-TRD2-CR2_like"/>
    <property type="match status" value="1"/>
</dbReference>
<reference evidence="6" key="1">
    <citation type="journal article" date="2009" name="BMC Bioinformatics">
        <title>The Mycoplasma conjunctivae genome sequencing, annotation and analysis.</title>
        <authorList>
            <person name="Calderon-Copete S.P."/>
            <person name="Wigger G."/>
            <person name="Wunderlin C."/>
            <person name="Schmidheini T."/>
            <person name="Frey J."/>
            <person name="Quail M.A."/>
            <person name="Falquet L."/>
        </authorList>
    </citation>
    <scope>NUCLEOTIDE SEQUENCE [LARGE SCALE GENOMIC DNA]</scope>
    <source>
        <strain evidence="6">ATCC 25834 / NCTC 10147 / HRC/581</strain>
    </source>
</reference>
<dbReference type="Gene3D" id="3.90.220.20">
    <property type="entry name" value="DNA methylase specificity domains"/>
    <property type="match status" value="2"/>
</dbReference>
<evidence type="ECO:0000259" key="4">
    <source>
        <dbReference type="Pfam" id="PF01420"/>
    </source>
</evidence>
<dbReference type="PANTHER" id="PTHR30408">
    <property type="entry name" value="TYPE-1 RESTRICTION ENZYME ECOKI SPECIFICITY PROTEIN"/>
    <property type="match status" value="1"/>
</dbReference>
<dbReference type="AlphaFoldDB" id="C5J6K7"/>
<evidence type="ECO:0000256" key="1">
    <source>
        <dbReference type="ARBA" id="ARBA00010923"/>
    </source>
</evidence>
<dbReference type="EMBL" id="FM864216">
    <property type="protein sequence ID" value="CAT05100.1"/>
    <property type="molecule type" value="Genomic_DNA"/>
</dbReference>
<dbReference type="REBASE" id="91261">
    <property type="entry name" value="S2.McoHRCORF4100P"/>
</dbReference>
<keyword evidence="2" id="KW-0680">Restriction system</keyword>
<keyword evidence="6" id="KW-1185">Reference proteome</keyword>
<dbReference type="Pfam" id="PF01420">
    <property type="entry name" value="Methylase_S"/>
    <property type="match status" value="1"/>
</dbReference>
<proteinExistence type="inferred from homology"/>
<feature type="domain" description="Type I restriction modification DNA specificity" evidence="4">
    <location>
        <begin position="2"/>
        <end position="179"/>
    </location>
</feature>
<dbReference type="eggNOG" id="COG0732">
    <property type="taxonomic scope" value="Bacteria"/>
</dbReference>
<keyword evidence="3" id="KW-0238">DNA-binding</keyword>
<dbReference type="HOGENOM" id="CLU_021095_2_3_14"/>
<evidence type="ECO:0000313" key="6">
    <source>
        <dbReference type="Proteomes" id="UP000001491"/>
    </source>
</evidence>
<dbReference type="Proteomes" id="UP000001491">
    <property type="component" value="Chromosome"/>
</dbReference>
<evidence type="ECO:0000313" key="5">
    <source>
        <dbReference type="EMBL" id="CAT05100.1"/>
    </source>
</evidence>
<dbReference type="InterPro" id="IPR000055">
    <property type="entry name" value="Restrct_endonuc_typeI_TRD"/>
</dbReference>
<dbReference type="InterPro" id="IPR052021">
    <property type="entry name" value="Type-I_RS_S_subunit"/>
</dbReference>
<dbReference type="KEGG" id="mco:MCJ_004120"/>
<dbReference type="GO" id="GO:0003677">
    <property type="term" value="F:DNA binding"/>
    <property type="evidence" value="ECO:0007669"/>
    <property type="project" value="UniProtKB-KW"/>
</dbReference>
<gene>
    <name evidence="5" type="ordered locus">MCJ_004120</name>
</gene>
<evidence type="ECO:0000256" key="3">
    <source>
        <dbReference type="ARBA" id="ARBA00023125"/>
    </source>
</evidence>
<dbReference type="PANTHER" id="PTHR30408:SF13">
    <property type="entry name" value="TYPE I RESTRICTION ENZYME HINDI SPECIFICITY SUBUNIT"/>
    <property type="match status" value="1"/>
</dbReference>
<organism evidence="5 6">
    <name type="scientific">Mesomycoplasma conjunctivae (strain ATCC 25834 / NCTC 10147 / HRC/581)</name>
    <name type="common">Mycoplasma conjunctivae</name>
    <dbReference type="NCBI Taxonomy" id="572263"/>
    <lineage>
        <taxon>Bacteria</taxon>
        <taxon>Bacillati</taxon>
        <taxon>Mycoplasmatota</taxon>
        <taxon>Mycoplasmoidales</taxon>
        <taxon>Metamycoplasmataceae</taxon>
        <taxon>Mesomycoplasma</taxon>
    </lineage>
</organism>
<name>C5J6K7_MESCH</name>
<comment type="similarity">
    <text evidence="1">Belongs to the type-I restriction system S methylase family.</text>
</comment>
<dbReference type="GO" id="GO:0009307">
    <property type="term" value="P:DNA restriction-modification system"/>
    <property type="evidence" value="ECO:0007669"/>
    <property type="project" value="UniProtKB-KW"/>
</dbReference>
<dbReference type="SUPFAM" id="SSF116734">
    <property type="entry name" value="DNA methylase specificity domain"/>
    <property type="match status" value="2"/>
</dbReference>
<accession>C5J6K7</accession>